<dbReference type="EMBL" id="FWWT01000015">
    <property type="protein sequence ID" value="SMB87902.1"/>
    <property type="molecule type" value="Genomic_DNA"/>
</dbReference>
<dbReference type="InterPro" id="IPR013655">
    <property type="entry name" value="PAS_fold_3"/>
</dbReference>
<proteinExistence type="predicted"/>
<dbReference type="FunFam" id="3.30.70.270:FF:000001">
    <property type="entry name" value="Diguanylate cyclase domain protein"/>
    <property type="match status" value="1"/>
</dbReference>
<dbReference type="CDD" id="cd01949">
    <property type="entry name" value="GGDEF"/>
    <property type="match status" value="1"/>
</dbReference>
<feature type="domain" description="PAS" evidence="1">
    <location>
        <begin position="142"/>
        <end position="193"/>
    </location>
</feature>
<dbReference type="AlphaFoldDB" id="A0A1W1V3J7"/>
<evidence type="ECO:0000313" key="3">
    <source>
        <dbReference type="EMBL" id="SMB87902.1"/>
    </source>
</evidence>
<dbReference type="OrthoDB" id="9762141at2"/>
<sequence>MPYTFYHEILENLPIGYAYSKILYNEAGKVYDFEFLEVNSLFKKFSGLDIDKIEGKRASEVYKERTEEINWIEFCSDVALNTGSKTIEQYWNLSHSGYRIKLYVPKKDYLIAFLTDITKEIEQIRILDRFFSINLDLLCISDLAGNFIRLNKEWEWVLGYPLEEIENKNILDFIHPEDIEPTMNALEKLGNNKQVFNFINRYRRQDGTYRYIEWRSQPDGELIYAAARDITDRKKMEDTLRESEEKHKELVRVLNKSANYDQLTNLPNRRLFFERLKQEIKQSNRESIMFALMFIDLDGFKGVNDKYGHDIGDKLLIETASRISGCVRSSDTVARMGGDEFTVILRSITSKEDIKKVARNILQALHQPFYLDEYKCLIGASIGIALYPRHGEDAEILLANADEAMYIIKHKDKGSFCFYDEENCKEK</sequence>
<dbReference type="STRING" id="656914.SAMN00017405_1788"/>
<dbReference type="PROSITE" id="PS50112">
    <property type="entry name" value="PAS"/>
    <property type="match status" value="1"/>
</dbReference>
<protein>
    <submittedName>
        <fullName evidence="3">PAS domain S-box-containing protein/diguanylate cyclase (GGDEF) domain-containing protein</fullName>
    </submittedName>
</protein>
<dbReference type="Gene3D" id="3.30.70.270">
    <property type="match status" value="1"/>
</dbReference>
<reference evidence="3 4" key="1">
    <citation type="submission" date="2017-04" db="EMBL/GenBank/DDBJ databases">
        <authorList>
            <person name="Afonso C.L."/>
            <person name="Miller P.J."/>
            <person name="Scott M.A."/>
            <person name="Spackman E."/>
            <person name="Goraichik I."/>
            <person name="Dimitrov K.M."/>
            <person name="Suarez D.L."/>
            <person name="Swayne D.E."/>
        </authorList>
    </citation>
    <scope>NUCLEOTIDE SEQUENCE [LARGE SCALE GENOMIC DNA]</scope>
    <source>
        <strain evidence="3 4">DSM 11270</strain>
    </source>
</reference>
<dbReference type="NCBIfam" id="TIGR00254">
    <property type="entry name" value="GGDEF"/>
    <property type="match status" value="1"/>
</dbReference>
<evidence type="ECO:0000259" key="2">
    <source>
        <dbReference type="PROSITE" id="PS50887"/>
    </source>
</evidence>
<keyword evidence="4" id="KW-1185">Reference proteome</keyword>
<feature type="domain" description="GGDEF" evidence="2">
    <location>
        <begin position="288"/>
        <end position="421"/>
    </location>
</feature>
<gene>
    <name evidence="3" type="ORF">SAMN00017405_1788</name>
</gene>
<dbReference type="RefSeq" id="WP_084052772.1">
    <property type="nucleotide sequence ID" value="NZ_FWWT01000015.1"/>
</dbReference>
<dbReference type="InterPro" id="IPR035965">
    <property type="entry name" value="PAS-like_dom_sf"/>
</dbReference>
<dbReference type="Proteomes" id="UP000192731">
    <property type="component" value="Unassembled WGS sequence"/>
</dbReference>
<dbReference type="InterPro" id="IPR052163">
    <property type="entry name" value="DGC-Regulatory_Protein"/>
</dbReference>
<name>A0A1W1V3J7_DESTI</name>
<dbReference type="Gene3D" id="3.30.450.20">
    <property type="entry name" value="PAS domain"/>
    <property type="match status" value="1"/>
</dbReference>
<dbReference type="InterPro" id="IPR000160">
    <property type="entry name" value="GGDEF_dom"/>
</dbReference>
<dbReference type="InterPro" id="IPR000014">
    <property type="entry name" value="PAS"/>
</dbReference>
<dbReference type="SUPFAM" id="SSF55073">
    <property type="entry name" value="Nucleotide cyclase"/>
    <property type="match status" value="1"/>
</dbReference>
<dbReference type="SUPFAM" id="SSF55785">
    <property type="entry name" value="PYP-like sensor domain (PAS domain)"/>
    <property type="match status" value="1"/>
</dbReference>
<dbReference type="PANTHER" id="PTHR46663">
    <property type="entry name" value="DIGUANYLATE CYCLASE DGCT-RELATED"/>
    <property type="match status" value="1"/>
</dbReference>
<dbReference type="PROSITE" id="PS50887">
    <property type="entry name" value="GGDEF"/>
    <property type="match status" value="1"/>
</dbReference>
<dbReference type="SMART" id="SM00267">
    <property type="entry name" value="GGDEF"/>
    <property type="match status" value="1"/>
</dbReference>
<dbReference type="InterPro" id="IPR029787">
    <property type="entry name" value="Nucleotide_cyclase"/>
</dbReference>
<evidence type="ECO:0000259" key="1">
    <source>
        <dbReference type="PROSITE" id="PS50112"/>
    </source>
</evidence>
<dbReference type="NCBIfam" id="TIGR00229">
    <property type="entry name" value="sensory_box"/>
    <property type="match status" value="1"/>
</dbReference>
<dbReference type="CDD" id="cd00130">
    <property type="entry name" value="PAS"/>
    <property type="match status" value="1"/>
</dbReference>
<dbReference type="InterPro" id="IPR043128">
    <property type="entry name" value="Rev_trsase/Diguanyl_cyclase"/>
</dbReference>
<accession>A0A1W1V3J7</accession>
<organism evidence="3 4">
    <name type="scientific">Desulfonispora thiosulfatigenes DSM 11270</name>
    <dbReference type="NCBI Taxonomy" id="656914"/>
    <lineage>
        <taxon>Bacteria</taxon>
        <taxon>Bacillati</taxon>
        <taxon>Bacillota</taxon>
        <taxon>Clostridia</taxon>
        <taxon>Eubacteriales</taxon>
        <taxon>Peptococcaceae</taxon>
        <taxon>Desulfonispora</taxon>
    </lineage>
</organism>
<dbReference type="Pfam" id="PF00990">
    <property type="entry name" value="GGDEF"/>
    <property type="match status" value="1"/>
</dbReference>
<evidence type="ECO:0000313" key="4">
    <source>
        <dbReference type="Proteomes" id="UP000192731"/>
    </source>
</evidence>
<dbReference type="PANTHER" id="PTHR46663:SF2">
    <property type="entry name" value="GGDEF DOMAIN-CONTAINING PROTEIN"/>
    <property type="match status" value="1"/>
</dbReference>
<dbReference type="SMART" id="SM00091">
    <property type="entry name" value="PAS"/>
    <property type="match status" value="1"/>
</dbReference>
<dbReference type="Pfam" id="PF08447">
    <property type="entry name" value="PAS_3"/>
    <property type="match status" value="1"/>
</dbReference>